<evidence type="ECO:0000256" key="2">
    <source>
        <dbReference type="ARBA" id="ARBA00008000"/>
    </source>
</evidence>
<evidence type="ECO:0000256" key="1">
    <source>
        <dbReference type="ARBA" id="ARBA00001974"/>
    </source>
</evidence>
<keyword evidence="5" id="KW-0560">Oxidoreductase</keyword>
<dbReference type="EMBL" id="CAJFCJ010000024">
    <property type="protein sequence ID" value="CAD5124885.1"/>
    <property type="molecule type" value="Genomic_DNA"/>
</dbReference>
<dbReference type="InterPro" id="IPR016171">
    <property type="entry name" value="Vanillyl_alc_oxidase_C-sub2"/>
</dbReference>
<keyword evidence="4" id="KW-0274">FAD</keyword>
<dbReference type="Gene3D" id="3.30.70.2740">
    <property type="match status" value="1"/>
</dbReference>
<protein>
    <recommendedName>
        <fullName evidence="7">D-2-hydroxyglutarate dehydrogenase, mitochondrial</fullName>
        <ecNumber evidence="6">1.1.99.39</ecNumber>
    </recommendedName>
</protein>
<evidence type="ECO:0000256" key="5">
    <source>
        <dbReference type="ARBA" id="ARBA00023002"/>
    </source>
</evidence>
<dbReference type="InterPro" id="IPR004113">
    <property type="entry name" value="FAD-bd_oxidored_4_C"/>
</dbReference>
<dbReference type="Pfam" id="PF02913">
    <property type="entry name" value="FAD-oxidase_C"/>
    <property type="match status" value="1"/>
</dbReference>
<dbReference type="InterPro" id="IPR051264">
    <property type="entry name" value="FAD-oxidored/transferase_4"/>
</dbReference>
<organism evidence="11 12">
    <name type="scientific">Dimorphilus gyrociliatus</name>
    <dbReference type="NCBI Taxonomy" id="2664684"/>
    <lineage>
        <taxon>Eukaryota</taxon>
        <taxon>Metazoa</taxon>
        <taxon>Spiralia</taxon>
        <taxon>Lophotrochozoa</taxon>
        <taxon>Annelida</taxon>
        <taxon>Polychaeta</taxon>
        <taxon>Polychaeta incertae sedis</taxon>
        <taxon>Dinophilidae</taxon>
        <taxon>Dimorphilus</taxon>
    </lineage>
</organism>
<dbReference type="Proteomes" id="UP000549394">
    <property type="component" value="Unassembled WGS sequence"/>
</dbReference>
<dbReference type="AlphaFoldDB" id="A0A7I8W9R7"/>
<evidence type="ECO:0000259" key="10">
    <source>
        <dbReference type="Pfam" id="PF02913"/>
    </source>
</evidence>
<proteinExistence type="inferred from homology"/>
<evidence type="ECO:0000256" key="3">
    <source>
        <dbReference type="ARBA" id="ARBA00022630"/>
    </source>
</evidence>
<dbReference type="InterPro" id="IPR016164">
    <property type="entry name" value="FAD-linked_Oxase-like_C"/>
</dbReference>
<reference evidence="11 12" key="1">
    <citation type="submission" date="2020-08" db="EMBL/GenBank/DDBJ databases">
        <authorList>
            <person name="Hejnol A."/>
        </authorList>
    </citation>
    <scope>NUCLEOTIDE SEQUENCE [LARGE SCALE GENOMIC DNA]</scope>
</reference>
<dbReference type="Gene3D" id="1.10.45.10">
    <property type="entry name" value="Vanillyl-alcohol Oxidase, Chain A, domain 4"/>
    <property type="match status" value="1"/>
</dbReference>
<dbReference type="PANTHER" id="PTHR43716:SF1">
    <property type="entry name" value="D-2-HYDROXYGLUTARATE DEHYDROGENASE, MITOCHONDRIAL"/>
    <property type="match status" value="1"/>
</dbReference>
<keyword evidence="12" id="KW-1185">Reference proteome</keyword>
<feature type="domain" description="FAD-binding oxidoreductase/transferase type 4 C-terminal" evidence="10">
    <location>
        <begin position="11"/>
        <end position="148"/>
    </location>
</feature>
<comment type="similarity">
    <text evidence="2">Belongs to the FAD-binding oxidoreductase/transferase type 4 family.</text>
</comment>
<keyword evidence="3" id="KW-0285">Flavoprotein</keyword>
<comment type="function">
    <text evidence="8">Catalyzes the oxidation of D-2-hydroxyglutarate (D-2-HG) to alpha-ketoglutarate. Also catalyzes the oxidation of other D-2-hydroxyacids, such as D-malate (D-MAL) and D-lactate (D-LAC). Exhibits high activities towards D-2-HG and D-MAL but a very weak activity towards D-LAC.</text>
</comment>
<evidence type="ECO:0000256" key="6">
    <source>
        <dbReference type="ARBA" id="ARBA00039003"/>
    </source>
</evidence>
<evidence type="ECO:0000256" key="8">
    <source>
        <dbReference type="ARBA" id="ARBA00045410"/>
    </source>
</evidence>
<dbReference type="GO" id="GO:0051990">
    <property type="term" value="F:(R)-2-hydroxyglutarate dehydrogenase activity"/>
    <property type="evidence" value="ECO:0007669"/>
    <property type="project" value="UniProtKB-EC"/>
</dbReference>
<comment type="catalytic activity">
    <reaction evidence="9">
        <text>(R)-malate + A = oxaloacetate + AH2</text>
        <dbReference type="Rhea" id="RHEA:67460"/>
        <dbReference type="ChEBI" id="CHEBI:13193"/>
        <dbReference type="ChEBI" id="CHEBI:15588"/>
        <dbReference type="ChEBI" id="CHEBI:16452"/>
        <dbReference type="ChEBI" id="CHEBI:17499"/>
    </reaction>
    <physiologicalReaction direction="left-to-right" evidence="9">
        <dbReference type="Rhea" id="RHEA:67461"/>
    </physiologicalReaction>
</comment>
<evidence type="ECO:0000256" key="4">
    <source>
        <dbReference type="ARBA" id="ARBA00022827"/>
    </source>
</evidence>
<name>A0A7I8W9R7_9ANNE</name>
<evidence type="ECO:0000313" key="11">
    <source>
        <dbReference type="EMBL" id="CAD5124885.1"/>
    </source>
</evidence>
<sequence>MKLLFGGKEVRWALWALRERLAEACKQDGYTYKFDVSIPVAKFSEVTESVTELMKGYPVLYCMGYGHVGDGNLHLNIVSKKFEKDVKSALEIFVFESVAQLNGSVSAEHGLGFHKNECIRYSKGTSAVKLMKRIKALFDPNCVLNPYKTLSSSVISGV</sequence>
<accession>A0A7I8W9R7</accession>
<evidence type="ECO:0000313" key="12">
    <source>
        <dbReference type="Proteomes" id="UP000549394"/>
    </source>
</evidence>
<gene>
    <name evidence="11" type="ORF">DGYR_LOCUS12359</name>
</gene>
<dbReference type="FunFam" id="1.10.45.10:FF:000001">
    <property type="entry name" value="D-lactate dehydrogenase mitochondrial"/>
    <property type="match status" value="1"/>
</dbReference>
<dbReference type="GO" id="GO:0005739">
    <property type="term" value="C:mitochondrion"/>
    <property type="evidence" value="ECO:0007669"/>
    <property type="project" value="TreeGrafter"/>
</dbReference>
<comment type="cofactor">
    <cofactor evidence="1">
        <name>FAD</name>
        <dbReference type="ChEBI" id="CHEBI:57692"/>
    </cofactor>
</comment>
<dbReference type="OrthoDB" id="5332616at2759"/>
<dbReference type="GO" id="GO:0050660">
    <property type="term" value="F:flavin adenine dinucleotide binding"/>
    <property type="evidence" value="ECO:0007669"/>
    <property type="project" value="InterPro"/>
</dbReference>
<evidence type="ECO:0000256" key="7">
    <source>
        <dbReference type="ARBA" id="ARBA00039639"/>
    </source>
</evidence>
<dbReference type="PANTHER" id="PTHR43716">
    <property type="entry name" value="D-2-HYDROXYGLUTARATE DEHYDROGENASE, MITOCHONDRIAL"/>
    <property type="match status" value="1"/>
</dbReference>
<dbReference type="SUPFAM" id="SSF55103">
    <property type="entry name" value="FAD-linked oxidases, C-terminal domain"/>
    <property type="match status" value="1"/>
</dbReference>
<dbReference type="EC" id="1.1.99.39" evidence="6"/>
<comment type="caution">
    <text evidence="11">The sequence shown here is derived from an EMBL/GenBank/DDBJ whole genome shotgun (WGS) entry which is preliminary data.</text>
</comment>
<evidence type="ECO:0000256" key="9">
    <source>
        <dbReference type="ARBA" id="ARBA00049267"/>
    </source>
</evidence>